<dbReference type="EMBL" id="GBXM01095064">
    <property type="protein sequence ID" value="JAH13513.1"/>
    <property type="molecule type" value="Transcribed_RNA"/>
</dbReference>
<sequence length="45" mass="4880">MGVKCCVKLVPFSHPSENHGAELRSSLQYAVNTAVICLLIGAYCR</sequence>
<proteinExistence type="predicted"/>
<protein>
    <submittedName>
        <fullName evidence="1">Uncharacterized protein</fullName>
    </submittedName>
</protein>
<name>A0A0E9QBM9_ANGAN</name>
<organism evidence="1">
    <name type="scientific">Anguilla anguilla</name>
    <name type="common">European freshwater eel</name>
    <name type="synonym">Muraena anguilla</name>
    <dbReference type="NCBI Taxonomy" id="7936"/>
    <lineage>
        <taxon>Eukaryota</taxon>
        <taxon>Metazoa</taxon>
        <taxon>Chordata</taxon>
        <taxon>Craniata</taxon>
        <taxon>Vertebrata</taxon>
        <taxon>Euteleostomi</taxon>
        <taxon>Actinopterygii</taxon>
        <taxon>Neopterygii</taxon>
        <taxon>Teleostei</taxon>
        <taxon>Anguilliformes</taxon>
        <taxon>Anguillidae</taxon>
        <taxon>Anguilla</taxon>
    </lineage>
</organism>
<dbReference type="AlphaFoldDB" id="A0A0E9QBM9"/>
<evidence type="ECO:0000313" key="1">
    <source>
        <dbReference type="EMBL" id="JAH13513.1"/>
    </source>
</evidence>
<reference evidence="1" key="2">
    <citation type="journal article" date="2015" name="Fish Shellfish Immunol.">
        <title>Early steps in the European eel (Anguilla anguilla)-Vibrio vulnificus interaction in the gills: Role of the RtxA13 toxin.</title>
        <authorList>
            <person name="Callol A."/>
            <person name="Pajuelo D."/>
            <person name="Ebbesson L."/>
            <person name="Teles M."/>
            <person name="MacKenzie S."/>
            <person name="Amaro C."/>
        </authorList>
    </citation>
    <scope>NUCLEOTIDE SEQUENCE</scope>
</reference>
<reference evidence="1" key="1">
    <citation type="submission" date="2014-11" db="EMBL/GenBank/DDBJ databases">
        <authorList>
            <person name="Amaro Gonzalez C."/>
        </authorList>
    </citation>
    <scope>NUCLEOTIDE SEQUENCE</scope>
</reference>
<accession>A0A0E9QBM9</accession>